<sequence length="75" mass="9000">MMRNAQPIEDTEAYDTPMRKLIRYLPDMAIWLIENKLTHTIGGPGQKIHKTVYDYEFYEDMCVVKDWYTQGSYYI</sequence>
<evidence type="ECO:0000313" key="1">
    <source>
        <dbReference type="EMBL" id="CAF1426521.1"/>
    </source>
</evidence>
<evidence type="ECO:0000313" key="3">
    <source>
        <dbReference type="Proteomes" id="UP000663889"/>
    </source>
</evidence>
<protein>
    <submittedName>
        <fullName evidence="2">Uncharacterized protein</fullName>
    </submittedName>
</protein>
<name>A0A815TW52_9BILA</name>
<comment type="caution">
    <text evidence="2">The sequence shown here is derived from an EMBL/GenBank/DDBJ whole genome shotgun (WGS) entry which is preliminary data.</text>
</comment>
<dbReference type="Proteomes" id="UP000663889">
    <property type="component" value="Unassembled WGS sequence"/>
</dbReference>
<dbReference type="EMBL" id="CAJNOT010004312">
    <property type="protein sequence ID" value="CAF1426521.1"/>
    <property type="molecule type" value="Genomic_DNA"/>
</dbReference>
<organism evidence="2 3">
    <name type="scientific">Rotaria sordida</name>
    <dbReference type="NCBI Taxonomy" id="392033"/>
    <lineage>
        <taxon>Eukaryota</taxon>
        <taxon>Metazoa</taxon>
        <taxon>Spiralia</taxon>
        <taxon>Gnathifera</taxon>
        <taxon>Rotifera</taxon>
        <taxon>Eurotatoria</taxon>
        <taxon>Bdelloidea</taxon>
        <taxon>Philodinida</taxon>
        <taxon>Philodinidae</taxon>
        <taxon>Rotaria</taxon>
    </lineage>
</organism>
<dbReference type="EMBL" id="CAJNOU010006844">
    <property type="protein sequence ID" value="CAF1513801.1"/>
    <property type="molecule type" value="Genomic_DNA"/>
</dbReference>
<accession>A0A815TW52</accession>
<proteinExistence type="predicted"/>
<dbReference type="Proteomes" id="UP000663864">
    <property type="component" value="Unassembled WGS sequence"/>
</dbReference>
<reference evidence="2" key="1">
    <citation type="submission" date="2021-02" db="EMBL/GenBank/DDBJ databases">
        <authorList>
            <person name="Nowell W R."/>
        </authorList>
    </citation>
    <scope>NUCLEOTIDE SEQUENCE</scope>
</reference>
<evidence type="ECO:0000313" key="2">
    <source>
        <dbReference type="EMBL" id="CAF1513801.1"/>
    </source>
</evidence>
<dbReference type="AlphaFoldDB" id="A0A815TW52"/>
<gene>
    <name evidence="2" type="ORF">SEV965_LOCUS36685</name>
    <name evidence="1" type="ORF">ZHD862_LOCUS34173</name>
</gene>